<keyword evidence="7" id="KW-0326">Glycosidase</keyword>
<dbReference type="PANTHER" id="PTHR36447">
    <property type="entry name" value="BETA-GALACTOSIDASE GANA"/>
    <property type="match status" value="1"/>
</dbReference>
<keyword evidence="8" id="KW-0732">Signal</keyword>
<evidence type="ECO:0000259" key="10">
    <source>
        <dbReference type="Pfam" id="PF08532"/>
    </source>
</evidence>
<evidence type="ECO:0000256" key="2">
    <source>
        <dbReference type="ARBA" id="ARBA00005940"/>
    </source>
</evidence>
<dbReference type="GO" id="GO:0046872">
    <property type="term" value="F:metal ion binding"/>
    <property type="evidence" value="ECO:0007669"/>
    <property type="project" value="UniProtKB-KW"/>
</dbReference>
<evidence type="ECO:0000256" key="3">
    <source>
        <dbReference type="ARBA" id="ARBA00012756"/>
    </source>
</evidence>
<feature type="signal peptide" evidence="8">
    <location>
        <begin position="1"/>
        <end position="21"/>
    </location>
</feature>
<dbReference type="InterPro" id="IPR003476">
    <property type="entry name" value="Glyco_hydro_42"/>
</dbReference>
<proteinExistence type="inferred from homology"/>
<dbReference type="OrthoDB" id="9800974at2"/>
<dbReference type="Pfam" id="PF08532">
    <property type="entry name" value="Glyco_hydro_42M"/>
    <property type="match status" value="1"/>
</dbReference>
<dbReference type="EMBL" id="PYGC01000018">
    <property type="protein sequence ID" value="PSK80305.1"/>
    <property type="molecule type" value="Genomic_DNA"/>
</dbReference>
<evidence type="ECO:0000313" key="12">
    <source>
        <dbReference type="Proteomes" id="UP000240621"/>
    </source>
</evidence>
<evidence type="ECO:0000256" key="4">
    <source>
        <dbReference type="ARBA" id="ARBA00022723"/>
    </source>
</evidence>
<keyword evidence="5" id="KW-0378">Hydrolase</keyword>
<evidence type="ECO:0000256" key="1">
    <source>
        <dbReference type="ARBA" id="ARBA00001412"/>
    </source>
</evidence>
<name>A0A2P8C5S0_9BACT</name>
<dbReference type="CDD" id="cd03143">
    <property type="entry name" value="A4_beta-galactosidase_middle_domain"/>
    <property type="match status" value="1"/>
</dbReference>
<evidence type="ECO:0000313" key="11">
    <source>
        <dbReference type="EMBL" id="PSK80305.1"/>
    </source>
</evidence>
<organism evidence="11 12">
    <name type="scientific">Prolixibacter denitrificans</name>
    <dbReference type="NCBI Taxonomy" id="1541063"/>
    <lineage>
        <taxon>Bacteria</taxon>
        <taxon>Pseudomonadati</taxon>
        <taxon>Bacteroidota</taxon>
        <taxon>Bacteroidia</taxon>
        <taxon>Marinilabiliales</taxon>
        <taxon>Prolixibacteraceae</taxon>
        <taxon>Prolixibacter</taxon>
    </lineage>
</organism>
<dbReference type="InterPro" id="IPR013529">
    <property type="entry name" value="Glyco_hydro_42_N"/>
</dbReference>
<keyword evidence="6" id="KW-0862">Zinc</keyword>
<dbReference type="InterPro" id="IPR017853">
    <property type="entry name" value="GH"/>
</dbReference>
<feature type="domain" description="Glycoside hydrolase family 42 N-terminal" evidence="9">
    <location>
        <begin position="185"/>
        <end position="347"/>
    </location>
</feature>
<dbReference type="GO" id="GO:0009341">
    <property type="term" value="C:beta-galactosidase complex"/>
    <property type="evidence" value="ECO:0007669"/>
    <property type="project" value="InterPro"/>
</dbReference>
<dbReference type="InterPro" id="IPR029062">
    <property type="entry name" value="Class_I_gatase-like"/>
</dbReference>
<dbReference type="RefSeq" id="WP_106543904.1">
    <property type="nucleotide sequence ID" value="NZ_BLAU01000001.1"/>
</dbReference>
<feature type="chain" id="PRO_5015172289" description="beta-galactosidase" evidence="8">
    <location>
        <begin position="22"/>
        <end position="669"/>
    </location>
</feature>
<comment type="similarity">
    <text evidence="2">Belongs to the glycosyl hydrolase 42 family.</text>
</comment>
<dbReference type="Gene3D" id="3.40.50.880">
    <property type="match status" value="1"/>
</dbReference>
<dbReference type="Proteomes" id="UP000240621">
    <property type="component" value="Unassembled WGS sequence"/>
</dbReference>
<reference evidence="11 12" key="1">
    <citation type="submission" date="2018-03" db="EMBL/GenBank/DDBJ databases">
        <title>Genomic Encyclopedia of Archaeal and Bacterial Type Strains, Phase II (KMG-II): from individual species to whole genera.</title>
        <authorList>
            <person name="Goeker M."/>
        </authorList>
    </citation>
    <scope>NUCLEOTIDE SEQUENCE [LARGE SCALE GENOMIC DNA]</scope>
    <source>
        <strain evidence="11 12">DSM 27267</strain>
    </source>
</reference>
<evidence type="ECO:0000259" key="9">
    <source>
        <dbReference type="Pfam" id="PF02449"/>
    </source>
</evidence>
<comment type="caution">
    <text evidence="11">The sequence shown here is derived from an EMBL/GenBank/DDBJ whole genome shotgun (WGS) entry which is preliminary data.</text>
</comment>
<dbReference type="PANTHER" id="PTHR36447:SF2">
    <property type="entry name" value="BETA-GALACTOSIDASE YESZ"/>
    <property type="match status" value="1"/>
</dbReference>
<evidence type="ECO:0000256" key="7">
    <source>
        <dbReference type="ARBA" id="ARBA00023295"/>
    </source>
</evidence>
<dbReference type="GO" id="GO:0004565">
    <property type="term" value="F:beta-galactosidase activity"/>
    <property type="evidence" value="ECO:0007669"/>
    <property type="project" value="UniProtKB-EC"/>
</dbReference>
<dbReference type="EC" id="3.2.1.23" evidence="3"/>
<feature type="domain" description="Beta-galactosidase trimerisation" evidence="10">
    <location>
        <begin position="376"/>
        <end position="572"/>
    </location>
</feature>
<dbReference type="Pfam" id="PF02449">
    <property type="entry name" value="Glyco_hydro_42"/>
    <property type="match status" value="1"/>
</dbReference>
<comment type="catalytic activity">
    <reaction evidence="1">
        <text>Hydrolysis of terminal non-reducing beta-D-galactose residues in beta-D-galactosides.</text>
        <dbReference type="EC" id="3.2.1.23"/>
    </reaction>
</comment>
<dbReference type="AlphaFoldDB" id="A0A2P8C5S0"/>
<gene>
    <name evidence="11" type="ORF">CLV93_1188</name>
</gene>
<dbReference type="InterPro" id="IPR013738">
    <property type="entry name" value="Beta_galactosidase_Trimer"/>
</dbReference>
<evidence type="ECO:0000256" key="5">
    <source>
        <dbReference type="ARBA" id="ARBA00022801"/>
    </source>
</evidence>
<protein>
    <recommendedName>
        <fullName evidence="3">beta-galactosidase</fullName>
        <ecNumber evidence="3">3.2.1.23</ecNumber>
    </recommendedName>
</protein>
<dbReference type="Gene3D" id="3.20.20.80">
    <property type="entry name" value="Glycosidases"/>
    <property type="match status" value="2"/>
</dbReference>
<accession>A0A2P8C5S0</accession>
<dbReference type="SUPFAM" id="SSF51445">
    <property type="entry name" value="(Trans)glycosidases"/>
    <property type="match status" value="1"/>
</dbReference>
<evidence type="ECO:0000256" key="8">
    <source>
        <dbReference type="SAM" id="SignalP"/>
    </source>
</evidence>
<evidence type="ECO:0000256" key="6">
    <source>
        <dbReference type="ARBA" id="ARBA00022833"/>
    </source>
</evidence>
<sequence length="669" mass="75443">MKRFLLPTLIMAFMMIGNSQAANDVFPAIGAQVIIEPGQTPEEVDTWFRILEDQDMHFCRIRMFETHMHRPDGTWDFSLYDDAFRAAEKHHVKIYATLFPATNTVGGVKFPESETHLAEIQEYIRQMVTHFKSFPSLYGWVLINEPGVGGQAPDNAFTRKKFAEWKAQQTEPAYKSKGYARVTFDDQRFLLYYNTWFLDWIAKEIQAIDPKRPLHVNNHQIFVNVAEYDFPAWRKFLTTLGASAHPSWHFGYFTRQQYALAMSANCDIIRSGAGNIPFWVTELQGGNNTYSGFHPFCPTREEIDQWLWTSIGSGAQGIIFWCLNPRATGAEAGEWAMIDFQNQPTDRLIAAGDVQKAVADHASLFAAARPVPSGITVMYNHESLWMEKESQLPGAPTEGVEGRITGAVMKSALAYYQVLSESGLTCDFSEMGEYNWNESDYSGKVIILAHQISLPSRYWDGLTRFVERGGKLIVSGLTGFFDENMHNIMKTGFPLEDLFGGCLKEVKTTAERFNLELTDQSLTLPAHLWLSTIHQTSGEPIGLYGDQVIAVRKPTGKGEVVWVPSLIGMGSWLNDDHALASFVTDETKSVSVPFRFAEQQQNILMKTLQSGDDYITVLVNKSGKEKTVAFQVPDGFQPNVLFNDKSGKPVDCSHVLLEPEETMVLHWAR</sequence>
<keyword evidence="4" id="KW-0479">Metal-binding</keyword>
<dbReference type="SUPFAM" id="SSF52317">
    <property type="entry name" value="Class I glutamine amidotransferase-like"/>
    <property type="match status" value="1"/>
</dbReference>
<dbReference type="GO" id="GO:0005975">
    <property type="term" value="P:carbohydrate metabolic process"/>
    <property type="evidence" value="ECO:0007669"/>
    <property type="project" value="InterPro"/>
</dbReference>